<evidence type="ECO:0000313" key="3">
    <source>
        <dbReference type="Proteomes" id="UP001607125"/>
    </source>
</evidence>
<keyword evidence="3" id="KW-1185">Reference proteome</keyword>
<evidence type="ECO:0000256" key="1">
    <source>
        <dbReference type="SAM" id="SignalP"/>
    </source>
</evidence>
<dbReference type="Pfam" id="PF11769">
    <property type="entry name" value="DUF3313"/>
    <property type="match status" value="1"/>
</dbReference>
<sequence length="219" mass="24222">MKVKILVLSMMLAVMGCTNTLPTQSDYKPQDNYRHFAAETIGKYDGVSWYEQGFSLNNYAALELGSVTAERKTNQAYVSQSVVGTLRSELEQSLRKQIEKSPAESSMNSEQTLEVAVDVQNIEGVSGAVKPTDFIPIGAVIDLAKVVSGTRDRNLRLIVSIELVESVSKRVVGKRLFVITDKGVLENRNSEITVKLLEPDVKEISDNVSAFIEYLSQRS</sequence>
<evidence type="ECO:0000313" key="2">
    <source>
        <dbReference type="EMBL" id="MFH0259187.1"/>
    </source>
</evidence>
<reference evidence="2 3" key="1">
    <citation type="submission" date="2024-10" db="EMBL/GenBank/DDBJ databases">
        <authorList>
            <person name="Yibar A."/>
            <person name="Saticioglu I.B."/>
            <person name="Duman M."/>
            <person name="Ajmi N."/>
            <person name="Gurler F."/>
            <person name="Ay H."/>
            <person name="Onuk E."/>
            <person name="Guler S."/>
            <person name="Romalde J.L."/>
        </authorList>
    </citation>
    <scope>NUCLEOTIDE SEQUENCE [LARGE SCALE GENOMIC DNA]</scope>
    <source>
        <strain evidence="2 3">1-TCBS-B</strain>
    </source>
</reference>
<feature type="signal peptide" evidence="1">
    <location>
        <begin position="1"/>
        <end position="20"/>
    </location>
</feature>
<dbReference type="Proteomes" id="UP001607125">
    <property type="component" value="Unassembled WGS sequence"/>
</dbReference>
<feature type="chain" id="PRO_5047345746" evidence="1">
    <location>
        <begin position="21"/>
        <end position="219"/>
    </location>
</feature>
<gene>
    <name evidence="2" type="ORF">ACGRH2_01825</name>
</gene>
<accession>A0ABW7IC89</accession>
<keyword evidence="1" id="KW-0732">Signal</keyword>
<dbReference type="InterPro" id="IPR021747">
    <property type="entry name" value="DUF3313"/>
</dbReference>
<protein>
    <submittedName>
        <fullName evidence="2">DUF3313 family protein</fullName>
    </submittedName>
</protein>
<comment type="caution">
    <text evidence="2">The sequence shown here is derived from an EMBL/GenBank/DDBJ whole genome shotgun (WGS) entry which is preliminary data.</text>
</comment>
<dbReference type="PROSITE" id="PS51257">
    <property type="entry name" value="PROKAR_LIPOPROTEIN"/>
    <property type="match status" value="1"/>
</dbReference>
<organism evidence="2 3">
    <name type="scientific">Vibrio barjaei</name>
    <dbReference type="NCBI Taxonomy" id="1676683"/>
    <lineage>
        <taxon>Bacteria</taxon>
        <taxon>Pseudomonadati</taxon>
        <taxon>Pseudomonadota</taxon>
        <taxon>Gammaproteobacteria</taxon>
        <taxon>Vibrionales</taxon>
        <taxon>Vibrionaceae</taxon>
        <taxon>Vibrio</taxon>
    </lineage>
</organism>
<dbReference type="EMBL" id="JBIHSF010000004">
    <property type="protein sequence ID" value="MFH0259187.1"/>
    <property type="molecule type" value="Genomic_DNA"/>
</dbReference>
<proteinExistence type="predicted"/>
<dbReference type="RefSeq" id="WP_394628410.1">
    <property type="nucleotide sequence ID" value="NZ_JBIHSF010000004.1"/>
</dbReference>
<name>A0ABW7IC89_9VIBR</name>